<feature type="domain" description="D-isomer specific 2-hydroxyacid dehydrogenase NAD-binding" evidence="5">
    <location>
        <begin position="102"/>
        <end position="277"/>
    </location>
</feature>
<dbReference type="Gene3D" id="3.40.50.720">
    <property type="entry name" value="NAD(P)-binding Rossmann-like Domain"/>
    <property type="match status" value="2"/>
</dbReference>
<dbReference type="InterPro" id="IPR054891">
    <property type="entry name" value="Dhydh_Halo"/>
</dbReference>
<dbReference type="Pfam" id="PF00389">
    <property type="entry name" value="2-Hacid_dh"/>
    <property type="match status" value="1"/>
</dbReference>
<dbReference type="Pfam" id="PF02826">
    <property type="entry name" value="2-Hacid_dh_C"/>
    <property type="match status" value="1"/>
</dbReference>
<gene>
    <name evidence="6" type="ORF">SAMN04487945_0600</name>
</gene>
<keyword evidence="7" id="KW-1185">Reference proteome</keyword>
<dbReference type="CDD" id="cd05300">
    <property type="entry name" value="2-Hacid_dh_1"/>
    <property type="match status" value="1"/>
</dbReference>
<dbReference type="AlphaFoldDB" id="A0A1I0N6H7"/>
<dbReference type="STRING" id="355548.SAMN04487945_0600"/>
<comment type="similarity">
    <text evidence="3">Belongs to the D-isomer specific 2-hydroxyacid dehydrogenase family.</text>
</comment>
<dbReference type="GO" id="GO:0016616">
    <property type="term" value="F:oxidoreductase activity, acting on the CH-OH group of donors, NAD or NADP as acceptor"/>
    <property type="evidence" value="ECO:0007669"/>
    <property type="project" value="InterPro"/>
</dbReference>
<dbReference type="RefSeq" id="WP_089667909.1">
    <property type="nucleotide sequence ID" value="NZ_FOJA01000001.1"/>
</dbReference>
<dbReference type="PROSITE" id="PS00671">
    <property type="entry name" value="D_2_HYDROXYACID_DH_3"/>
    <property type="match status" value="1"/>
</dbReference>
<dbReference type="InterPro" id="IPR006139">
    <property type="entry name" value="D-isomer_2_OHA_DH_cat_dom"/>
</dbReference>
<dbReference type="GO" id="GO:0051287">
    <property type="term" value="F:NAD binding"/>
    <property type="evidence" value="ECO:0007669"/>
    <property type="project" value="InterPro"/>
</dbReference>
<dbReference type="PANTHER" id="PTHR43333">
    <property type="entry name" value="2-HACID_DH_C DOMAIN-CONTAINING PROTEIN"/>
    <property type="match status" value="1"/>
</dbReference>
<evidence type="ECO:0000256" key="2">
    <source>
        <dbReference type="ARBA" id="ARBA00023027"/>
    </source>
</evidence>
<dbReference type="SUPFAM" id="SSF51735">
    <property type="entry name" value="NAD(P)-binding Rossmann-fold domains"/>
    <property type="match status" value="1"/>
</dbReference>
<keyword evidence="2" id="KW-0520">NAD</keyword>
<dbReference type="InterPro" id="IPR006140">
    <property type="entry name" value="D-isomer_DH_NAD-bd"/>
</dbReference>
<dbReference type="Proteomes" id="UP000198518">
    <property type="component" value="Unassembled WGS sequence"/>
</dbReference>
<feature type="domain" description="D-isomer specific 2-hydroxyacid dehydrogenase catalytic" evidence="4">
    <location>
        <begin position="42"/>
        <end position="308"/>
    </location>
</feature>
<evidence type="ECO:0000256" key="3">
    <source>
        <dbReference type="RuleBase" id="RU003719"/>
    </source>
</evidence>
<evidence type="ECO:0000259" key="4">
    <source>
        <dbReference type="Pfam" id="PF00389"/>
    </source>
</evidence>
<sequence>MTRTLGIHDSVGAVFPPAVLAAELDGPDAVDVSIVGTGDLDGLDALVTFAHDDAFLEADLRWVHSVQAGVDKFPLGEYEARGITVTNSTGLHGASVGETVAGYMLSFARRLHEYRSNQERSEWAWADREDSFTVDGSSVSVVGLGTLGKGIAARADALGMDVTGVKRTPTPVDHVDRVHPTGELHEAIADAKFVALAVPLTDDTESMVGDAEFAAMRDDAVLLNVARGPVVDQSALVDALRNDELAGAALDVFETEPLPEDSPLWDFDDVIVTPHAAAATRDYPENIAALVTENARRLAAGERLGNTVV</sequence>
<dbReference type="PANTHER" id="PTHR43333:SF1">
    <property type="entry name" value="D-ISOMER SPECIFIC 2-HYDROXYACID DEHYDROGENASE NAD-BINDING DOMAIN-CONTAINING PROTEIN"/>
    <property type="match status" value="1"/>
</dbReference>
<accession>A0A1I0N6H7</accession>
<dbReference type="OrthoDB" id="162251at2157"/>
<dbReference type="InterPro" id="IPR036291">
    <property type="entry name" value="NAD(P)-bd_dom_sf"/>
</dbReference>
<evidence type="ECO:0000259" key="5">
    <source>
        <dbReference type="Pfam" id="PF02826"/>
    </source>
</evidence>
<evidence type="ECO:0000313" key="6">
    <source>
        <dbReference type="EMBL" id="SEV95976.1"/>
    </source>
</evidence>
<evidence type="ECO:0000313" key="7">
    <source>
        <dbReference type="Proteomes" id="UP000198518"/>
    </source>
</evidence>
<keyword evidence="1 3" id="KW-0560">Oxidoreductase</keyword>
<dbReference type="InterPro" id="IPR029753">
    <property type="entry name" value="D-isomer_DH_CS"/>
</dbReference>
<reference evidence="6 7" key="1">
    <citation type="submission" date="2016-10" db="EMBL/GenBank/DDBJ databases">
        <authorList>
            <person name="de Groot N.N."/>
        </authorList>
    </citation>
    <scope>NUCLEOTIDE SEQUENCE [LARGE SCALE GENOMIC DNA]</scope>
    <source>
        <strain evidence="6 7">CGMCC 1.5337</strain>
    </source>
</reference>
<dbReference type="EMBL" id="FOJA01000001">
    <property type="protein sequence ID" value="SEV95976.1"/>
    <property type="molecule type" value="Genomic_DNA"/>
</dbReference>
<evidence type="ECO:0000256" key="1">
    <source>
        <dbReference type="ARBA" id="ARBA00023002"/>
    </source>
</evidence>
<organism evidence="6 7">
    <name type="scientific">Halobacterium jilantaiense</name>
    <dbReference type="NCBI Taxonomy" id="355548"/>
    <lineage>
        <taxon>Archaea</taxon>
        <taxon>Methanobacteriati</taxon>
        <taxon>Methanobacteriota</taxon>
        <taxon>Stenosarchaea group</taxon>
        <taxon>Halobacteria</taxon>
        <taxon>Halobacteriales</taxon>
        <taxon>Halobacteriaceae</taxon>
        <taxon>Halobacterium</taxon>
    </lineage>
</organism>
<dbReference type="SUPFAM" id="SSF52283">
    <property type="entry name" value="Formate/glycerate dehydrogenase catalytic domain-like"/>
    <property type="match status" value="1"/>
</dbReference>
<dbReference type="NCBIfam" id="NF041369">
    <property type="entry name" value="Dhydh_Halo"/>
    <property type="match status" value="1"/>
</dbReference>
<name>A0A1I0N6H7_9EURY</name>
<proteinExistence type="inferred from homology"/>
<protein>
    <submittedName>
        <fullName evidence="6">D-2-hydroxyacid dehydrogenase (NADP+)</fullName>
    </submittedName>
</protein>